<evidence type="ECO:0000256" key="6">
    <source>
        <dbReference type="ARBA" id="ARBA00022840"/>
    </source>
</evidence>
<gene>
    <name evidence="9" type="ORF">NUU61_002207</name>
</gene>
<protein>
    <recommendedName>
        <fullName evidence="1">non-specific serine/threonine protein kinase</fullName>
        <ecNumber evidence="1">2.7.11.1</ecNumber>
    </recommendedName>
</protein>
<dbReference type="GO" id="GO:0000245">
    <property type="term" value="P:spliceosomal complex assembly"/>
    <property type="evidence" value="ECO:0007669"/>
    <property type="project" value="TreeGrafter"/>
</dbReference>
<evidence type="ECO:0000256" key="3">
    <source>
        <dbReference type="ARBA" id="ARBA00022679"/>
    </source>
</evidence>
<dbReference type="SUPFAM" id="SSF56112">
    <property type="entry name" value="Protein kinase-like (PK-like)"/>
    <property type="match status" value="1"/>
</dbReference>
<comment type="catalytic activity">
    <reaction evidence="7">
        <text>L-threonyl-[protein] + ATP = O-phospho-L-threonyl-[protein] + ADP + H(+)</text>
        <dbReference type="Rhea" id="RHEA:46608"/>
        <dbReference type="Rhea" id="RHEA-COMP:11060"/>
        <dbReference type="Rhea" id="RHEA-COMP:11605"/>
        <dbReference type="ChEBI" id="CHEBI:15378"/>
        <dbReference type="ChEBI" id="CHEBI:30013"/>
        <dbReference type="ChEBI" id="CHEBI:30616"/>
        <dbReference type="ChEBI" id="CHEBI:61977"/>
        <dbReference type="ChEBI" id="CHEBI:456216"/>
        <dbReference type="EC" id="2.7.11.1"/>
    </reaction>
</comment>
<dbReference type="Gene3D" id="1.10.510.10">
    <property type="entry name" value="Transferase(Phosphotransferase) domain 1"/>
    <property type="match status" value="1"/>
</dbReference>
<keyword evidence="5 9" id="KW-0418">Kinase</keyword>
<dbReference type="Gene3D" id="3.30.200.20">
    <property type="entry name" value="Phosphorylase Kinase, domain 1"/>
    <property type="match status" value="1"/>
</dbReference>
<dbReference type="GeneID" id="81391957"/>
<dbReference type="RefSeq" id="XP_056513856.1">
    <property type="nucleotide sequence ID" value="XM_056652789.1"/>
</dbReference>
<dbReference type="OrthoDB" id="5979581at2759"/>
<evidence type="ECO:0000256" key="4">
    <source>
        <dbReference type="ARBA" id="ARBA00022741"/>
    </source>
</evidence>
<reference evidence="9" key="2">
    <citation type="journal article" date="2023" name="IMA Fungus">
        <title>Comparative genomic study of the Penicillium genus elucidates a diverse pangenome and 15 lateral gene transfer events.</title>
        <authorList>
            <person name="Petersen C."/>
            <person name="Sorensen T."/>
            <person name="Nielsen M.R."/>
            <person name="Sondergaard T.E."/>
            <person name="Sorensen J.L."/>
            <person name="Fitzpatrick D.A."/>
            <person name="Frisvad J.C."/>
            <person name="Nielsen K.L."/>
        </authorList>
    </citation>
    <scope>NUCLEOTIDE SEQUENCE</scope>
    <source>
        <strain evidence="9">IBT 34128</strain>
    </source>
</reference>
<dbReference type="AlphaFoldDB" id="A0A9W9FR48"/>
<evidence type="ECO:0000313" key="9">
    <source>
        <dbReference type="EMBL" id="KAJ5104860.1"/>
    </source>
</evidence>
<evidence type="ECO:0000256" key="2">
    <source>
        <dbReference type="ARBA" id="ARBA00022527"/>
    </source>
</evidence>
<keyword evidence="2" id="KW-0723">Serine/threonine-protein kinase</keyword>
<evidence type="ECO:0000256" key="8">
    <source>
        <dbReference type="ARBA" id="ARBA00048679"/>
    </source>
</evidence>
<keyword evidence="4" id="KW-0547">Nucleotide-binding</keyword>
<accession>A0A9W9FR48</accession>
<evidence type="ECO:0000256" key="7">
    <source>
        <dbReference type="ARBA" id="ARBA00047899"/>
    </source>
</evidence>
<evidence type="ECO:0000256" key="1">
    <source>
        <dbReference type="ARBA" id="ARBA00012513"/>
    </source>
</evidence>
<dbReference type="PANTHER" id="PTHR47634:SF9">
    <property type="entry name" value="PROTEIN KINASE DOMAIN-CONTAINING PROTEIN-RELATED"/>
    <property type="match status" value="1"/>
</dbReference>
<comment type="catalytic activity">
    <reaction evidence="8">
        <text>L-seryl-[protein] + ATP = O-phospho-L-seryl-[protein] + ADP + H(+)</text>
        <dbReference type="Rhea" id="RHEA:17989"/>
        <dbReference type="Rhea" id="RHEA-COMP:9863"/>
        <dbReference type="Rhea" id="RHEA-COMP:11604"/>
        <dbReference type="ChEBI" id="CHEBI:15378"/>
        <dbReference type="ChEBI" id="CHEBI:29999"/>
        <dbReference type="ChEBI" id="CHEBI:30616"/>
        <dbReference type="ChEBI" id="CHEBI:83421"/>
        <dbReference type="ChEBI" id="CHEBI:456216"/>
        <dbReference type="EC" id="2.7.11.1"/>
    </reaction>
</comment>
<keyword evidence="10" id="KW-1185">Reference proteome</keyword>
<comment type="caution">
    <text evidence="9">The sequence shown here is derived from an EMBL/GenBank/DDBJ whole genome shotgun (WGS) entry which is preliminary data.</text>
</comment>
<dbReference type="InterPro" id="IPR011009">
    <property type="entry name" value="Kinase-like_dom_sf"/>
</dbReference>
<keyword evidence="6" id="KW-0067">ATP-binding</keyword>
<dbReference type="GO" id="GO:0004674">
    <property type="term" value="F:protein serine/threonine kinase activity"/>
    <property type="evidence" value="ECO:0007669"/>
    <property type="project" value="UniProtKB-KW"/>
</dbReference>
<dbReference type="EMBL" id="JAPMSZ010000004">
    <property type="protein sequence ID" value="KAJ5104860.1"/>
    <property type="molecule type" value="Genomic_DNA"/>
</dbReference>
<name>A0A9W9FR48_9EURO</name>
<evidence type="ECO:0000313" key="10">
    <source>
        <dbReference type="Proteomes" id="UP001141434"/>
    </source>
</evidence>
<dbReference type="InterPro" id="IPR051334">
    <property type="entry name" value="SRPK"/>
</dbReference>
<dbReference type="PANTHER" id="PTHR47634">
    <property type="entry name" value="PROTEIN KINASE DOMAIN-CONTAINING PROTEIN-RELATED"/>
    <property type="match status" value="1"/>
</dbReference>
<sequence length="97" mass="11143">MGEVLNNRYQSTTKIDYGVASTVWLTRDLRYASSASQYVVLKIHTHGSERDHELNVYEHINLIQTDHPGKTYIRKLLGHFYTKGPHGRHSCLVHHSG</sequence>
<reference evidence="9" key="1">
    <citation type="submission" date="2022-11" db="EMBL/GenBank/DDBJ databases">
        <authorList>
            <person name="Petersen C."/>
        </authorList>
    </citation>
    <scope>NUCLEOTIDE SEQUENCE</scope>
    <source>
        <strain evidence="9">IBT 34128</strain>
    </source>
</reference>
<keyword evidence="3" id="KW-0808">Transferase</keyword>
<dbReference type="GO" id="GO:0005524">
    <property type="term" value="F:ATP binding"/>
    <property type="evidence" value="ECO:0007669"/>
    <property type="project" value="UniProtKB-KW"/>
</dbReference>
<evidence type="ECO:0000256" key="5">
    <source>
        <dbReference type="ARBA" id="ARBA00022777"/>
    </source>
</evidence>
<dbReference type="GO" id="GO:0050684">
    <property type="term" value="P:regulation of mRNA processing"/>
    <property type="evidence" value="ECO:0007669"/>
    <property type="project" value="TreeGrafter"/>
</dbReference>
<organism evidence="9 10">
    <name type="scientific">Penicillium alfredii</name>
    <dbReference type="NCBI Taxonomy" id="1506179"/>
    <lineage>
        <taxon>Eukaryota</taxon>
        <taxon>Fungi</taxon>
        <taxon>Dikarya</taxon>
        <taxon>Ascomycota</taxon>
        <taxon>Pezizomycotina</taxon>
        <taxon>Eurotiomycetes</taxon>
        <taxon>Eurotiomycetidae</taxon>
        <taxon>Eurotiales</taxon>
        <taxon>Aspergillaceae</taxon>
        <taxon>Penicillium</taxon>
    </lineage>
</organism>
<dbReference type="Proteomes" id="UP001141434">
    <property type="component" value="Unassembled WGS sequence"/>
</dbReference>
<proteinExistence type="predicted"/>
<dbReference type="EC" id="2.7.11.1" evidence="1"/>